<feature type="domain" description="TfoX C-terminal" evidence="1">
    <location>
        <begin position="2"/>
        <end position="79"/>
    </location>
</feature>
<dbReference type="InterPro" id="IPR047525">
    <property type="entry name" value="TfoX-like"/>
</dbReference>
<evidence type="ECO:0000313" key="3">
    <source>
        <dbReference type="Proteomes" id="UP000632377"/>
    </source>
</evidence>
<gene>
    <name evidence="2" type="ORF">JK636_22530</name>
</gene>
<dbReference type="PANTHER" id="PTHR36121:SF1">
    <property type="entry name" value="PROTEIN SXY"/>
    <property type="match status" value="1"/>
</dbReference>
<dbReference type="Pfam" id="PF04994">
    <property type="entry name" value="TfoX_C"/>
    <property type="match status" value="1"/>
</dbReference>
<reference evidence="2 3" key="1">
    <citation type="submission" date="2021-01" db="EMBL/GenBank/DDBJ databases">
        <title>Genome public.</title>
        <authorList>
            <person name="Liu C."/>
            <person name="Sun Q."/>
        </authorList>
    </citation>
    <scope>NUCLEOTIDE SEQUENCE [LARGE SCALE GENOMIC DNA]</scope>
    <source>
        <strain evidence="2 3">YIM B02515</strain>
    </source>
</reference>
<comment type="caution">
    <text evidence="2">The sequence shown here is derived from an EMBL/GenBank/DDBJ whole genome shotgun (WGS) entry which is preliminary data.</text>
</comment>
<dbReference type="PANTHER" id="PTHR36121">
    <property type="entry name" value="PROTEIN SXY"/>
    <property type="match status" value="1"/>
</dbReference>
<sequence>MEELTKMPNIGSVLEKKLKDVDINTPEELINLGSKEAFTRIKVIDNTACCSMLCALEGAVQGVRWHNLNDITKEDLKKFFKTFK</sequence>
<proteinExistence type="predicted"/>
<accession>A0ABS1TGI3</accession>
<keyword evidence="3" id="KW-1185">Reference proteome</keyword>
<dbReference type="EMBL" id="JAESWC010000023">
    <property type="protein sequence ID" value="MBL4938484.1"/>
    <property type="molecule type" value="Genomic_DNA"/>
</dbReference>
<organism evidence="2 3">
    <name type="scientific">Clostridium rhizosphaerae</name>
    <dbReference type="NCBI Taxonomy" id="2803861"/>
    <lineage>
        <taxon>Bacteria</taxon>
        <taxon>Bacillati</taxon>
        <taxon>Bacillota</taxon>
        <taxon>Clostridia</taxon>
        <taxon>Eubacteriales</taxon>
        <taxon>Clostridiaceae</taxon>
        <taxon>Clostridium</taxon>
    </lineage>
</organism>
<evidence type="ECO:0000313" key="2">
    <source>
        <dbReference type="EMBL" id="MBL4938484.1"/>
    </source>
</evidence>
<dbReference type="Gene3D" id="1.10.150.20">
    <property type="entry name" value="5' to 3' exonuclease, C-terminal subdomain"/>
    <property type="match status" value="1"/>
</dbReference>
<dbReference type="RefSeq" id="WP_202751230.1">
    <property type="nucleotide sequence ID" value="NZ_JAESWC010000023.1"/>
</dbReference>
<protein>
    <submittedName>
        <fullName evidence="2">TfoX/Sxy family protein</fullName>
    </submittedName>
</protein>
<evidence type="ECO:0000259" key="1">
    <source>
        <dbReference type="Pfam" id="PF04994"/>
    </source>
</evidence>
<name>A0ABS1TGI3_9CLOT</name>
<dbReference type="InterPro" id="IPR007077">
    <property type="entry name" value="TfoX_C"/>
</dbReference>
<dbReference type="Proteomes" id="UP000632377">
    <property type="component" value="Unassembled WGS sequence"/>
</dbReference>